<organism evidence="1 2">
    <name type="scientific">Spiromyces aspiralis</name>
    <dbReference type="NCBI Taxonomy" id="68401"/>
    <lineage>
        <taxon>Eukaryota</taxon>
        <taxon>Fungi</taxon>
        <taxon>Fungi incertae sedis</taxon>
        <taxon>Zoopagomycota</taxon>
        <taxon>Kickxellomycotina</taxon>
        <taxon>Kickxellomycetes</taxon>
        <taxon>Kickxellales</taxon>
        <taxon>Kickxellaceae</taxon>
        <taxon>Spiromyces</taxon>
    </lineage>
</organism>
<comment type="caution">
    <text evidence="1">The sequence shown here is derived from an EMBL/GenBank/DDBJ whole genome shotgun (WGS) entry which is preliminary data.</text>
</comment>
<feature type="non-terminal residue" evidence="1">
    <location>
        <position position="388"/>
    </location>
</feature>
<accession>A0ACC1HGE1</accession>
<proteinExistence type="predicted"/>
<feature type="non-terminal residue" evidence="1">
    <location>
        <position position="1"/>
    </location>
</feature>
<sequence length="388" mass="42662">EFTITRPYERSLVLMEPGAQNAKNALNMHVMHCHGAFVPGDKVEMLLLVPGSRAIRNASYQLCEKIRCRKSSAPVIDEVEIPVLWKTHREFKMDASISFERLDKSNITQDLGFLGRFMFTSLTALPACLGLASVQKQGALPSPIDAAISPIHTQSINRTSDSFVQSSPTTPVFGVSLHKHESRTSLASFRARYEQLPLIPVPLGNVLKRDSFRFARIRFIMPSIEHLAPVSSVFLDFSYTIQVKLTVSTNFGGSRNLVGYIPIKVVTSRTYTRDEASGSGPPPHNGRSCYRDSYSSFNARFNTTNMSDAASRLSLTPTLSSDSNTTNIPTSRTVSMPSSPLATEDPNKNKVLAAEEGCGYPTVQTFLQQGLRIPTPKFEVVDIAASSP</sequence>
<dbReference type="EMBL" id="JAMZIH010007522">
    <property type="protein sequence ID" value="KAJ1672999.1"/>
    <property type="molecule type" value="Genomic_DNA"/>
</dbReference>
<keyword evidence="2" id="KW-1185">Reference proteome</keyword>
<gene>
    <name evidence="1" type="ORF">EV182_006078</name>
</gene>
<name>A0ACC1HGE1_9FUNG</name>
<reference evidence="1" key="1">
    <citation type="submission" date="2022-06" db="EMBL/GenBank/DDBJ databases">
        <title>Phylogenomic reconstructions and comparative analyses of Kickxellomycotina fungi.</title>
        <authorList>
            <person name="Reynolds N.K."/>
            <person name="Stajich J.E."/>
            <person name="Barry K."/>
            <person name="Grigoriev I.V."/>
            <person name="Crous P."/>
            <person name="Smith M.E."/>
        </authorList>
    </citation>
    <scope>NUCLEOTIDE SEQUENCE</scope>
    <source>
        <strain evidence="1">RSA 2271</strain>
    </source>
</reference>
<dbReference type="Proteomes" id="UP001145114">
    <property type="component" value="Unassembled WGS sequence"/>
</dbReference>
<evidence type="ECO:0000313" key="2">
    <source>
        <dbReference type="Proteomes" id="UP001145114"/>
    </source>
</evidence>
<protein>
    <submittedName>
        <fullName evidence="1">Uncharacterized protein</fullName>
    </submittedName>
</protein>
<evidence type="ECO:0000313" key="1">
    <source>
        <dbReference type="EMBL" id="KAJ1672999.1"/>
    </source>
</evidence>